<evidence type="ECO:0000313" key="3">
    <source>
        <dbReference type="Ensembl" id="ENSNMLP00000006015.1"/>
    </source>
</evidence>
<sequence length="630" mass="70073">MGVRGLTTFVEGNKYFLQDVKFRDNRLLIDGCSLYFALYFNHGLDQQHGGDYDSFYSILTQFFSALAACNIKPFVVLDGGMDPSEKKFSTLCQRLQSKIKEADSISHSRNGSVLPLLTKEVFIQILIQSGVPLVQCPSEADWEIACLARQWNCPLLSNDSDFYIFDLPGGYFPLKHFQWTNLSGKANQPYIPARRYTTSALCRWFRGLNKDLLPLCAVLTGNDYGIPKEADRLLYLIDVTIAERGSGRGKGKPPSVSRIEGLLVWLSSFSSPAEAMAEISRLKDIVSSKLWACMQEYNIACQSSLALWFSGEKRLPEGWSHLELPECLAKIAAQGLLAASVVDALVMQRVMLKSQVENGKLASSHCCAKSIRQSLYGILLHRGQTRLTQGKNKGGLCRGGKGRDQMLPVLQKGATASPAARVAVLFEVLGVTESALSPVPPHWRLAVRNFLLHTKCICEMSSYSIGLQQNWTKEHDLCAAVVRQRVRPGQRRGLDLDDAHCYSQWQACMWAALCLNQLLLQPIPDPYFPWLFSGTLVHGLAKYLKGGQVPENLMHKSSLSEHLYASLLDVVNKCIFKGHPASSGRGRGRKRGRRGKRDGTYGAVAGRGNRATEEINNRFALLMSEEDDDE</sequence>
<reference evidence="3" key="2">
    <citation type="submission" date="2025-09" db="UniProtKB">
        <authorList>
            <consortium name="Ensembl"/>
        </authorList>
    </citation>
    <scope>IDENTIFICATION</scope>
</reference>
<protein>
    <submittedName>
        <fullName evidence="3">Asteroid homolog 1</fullName>
    </submittedName>
</protein>
<name>A0A8C6SG10_9GOBI</name>
<evidence type="ECO:0000256" key="2">
    <source>
        <dbReference type="SAM" id="MobiDB-lite"/>
    </source>
</evidence>
<organism evidence="3 4">
    <name type="scientific">Neogobius melanostomus</name>
    <name type="common">round goby</name>
    <dbReference type="NCBI Taxonomy" id="47308"/>
    <lineage>
        <taxon>Eukaryota</taxon>
        <taxon>Metazoa</taxon>
        <taxon>Chordata</taxon>
        <taxon>Craniata</taxon>
        <taxon>Vertebrata</taxon>
        <taxon>Euteleostomi</taxon>
        <taxon>Actinopterygii</taxon>
        <taxon>Neopterygii</taxon>
        <taxon>Teleostei</taxon>
        <taxon>Neoteleostei</taxon>
        <taxon>Acanthomorphata</taxon>
        <taxon>Gobiaria</taxon>
        <taxon>Gobiiformes</taxon>
        <taxon>Gobioidei</taxon>
        <taxon>Gobiidae</taxon>
        <taxon>Benthophilinae</taxon>
        <taxon>Neogobiini</taxon>
        <taxon>Neogobius</taxon>
    </lineage>
</organism>
<evidence type="ECO:0000256" key="1">
    <source>
        <dbReference type="ARBA" id="ARBA00007398"/>
    </source>
</evidence>
<dbReference type="Proteomes" id="UP000694523">
    <property type="component" value="Unplaced"/>
</dbReference>
<dbReference type="InterPro" id="IPR029060">
    <property type="entry name" value="PIN-like_dom_sf"/>
</dbReference>
<dbReference type="Gene3D" id="3.40.50.1010">
    <property type="entry name" value="5'-nuclease"/>
    <property type="match status" value="1"/>
</dbReference>
<dbReference type="AlphaFoldDB" id="A0A8C6SG10"/>
<dbReference type="PANTHER" id="PTHR15665:SF1">
    <property type="entry name" value="PROTEIN ASTEROID HOMOLOG 1"/>
    <property type="match status" value="1"/>
</dbReference>
<reference evidence="3" key="1">
    <citation type="submission" date="2025-08" db="UniProtKB">
        <authorList>
            <consortium name="Ensembl"/>
        </authorList>
    </citation>
    <scope>IDENTIFICATION</scope>
</reference>
<feature type="region of interest" description="Disordered" evidence="2">
    <location>
        <begin position="581"/>
        <end position="609"/>
    </location>
</feature>
<evidence type="ECO:0000313" key="4">
    <source>
        <dbReference type="Proteomes" id="UP000694523"/>
    </source>
</evidence>
<comment type="similarity">
    <text evidence="1">Belongs to the asteroid family.</text>
</comment>
<keyword evidence="4" id="KW-1185">Reference proteome</keyword>
<dbReference type="SUPFAM" id="SSF88723">
    <property type="entry name" value="PIN domain-like"/>
    <property type="match status" value="1"/>
</dbReference>
<proteinExistence type="inferred from homology"/>
<accession>A0A8C6SG10</accession>
<dbReference type="PANTHER" id="PTHR15665">
    <property type="entry name" value="ASTEROID PROTEIN"/>
    <property type="match status" value="1"/>
</dbReference>
<dbReference type="InterPro" id="IPR026832">
    <property type="entry name" value="Asteroid"/>
</dbReference>
<dbReference type="Ensembl" id="ENSNMLT00000006897.1">
    <property type="protein sequence ID" value="ENSNMLP00000006015.1"/>
    <property type="gene ID" value="ENSNMLG00000004416.1"/>
</dbReference>
<feature type="compositionally biased region" description="Basic residues" evidence="2">
    <location>
        <begin position="586"/>
        <end position="596"/>
    </location>
</feature>